<dbReference type="EMBL" id="JBIYXZ010002086">
    <property type="protein sequence ID" value="KAL3045774.1"/>
    <property type="molecule type" value="Genomic_DNA"/>
</dbReference>
<keyword evidence="2 4" id="KW-0862">Zinc</keyword>
<feature type="region of interest" description="Disordered" evidence="5">
    <location>
        <begin position="59"/>
        <end position="126"/>
    </location>
</feature>
<evidence type="ECO:0000259" key="6">
    <source>
        <dbReference type="PROSITE" id="PS50023"/>
    </source>
</evidence>
<protein>
    <recommendedName>
        <fullName evidence="6">LIM zinc-binding domain-containing protein</fullName>
    </recommendedName>
</protein>
<feature type="compositionally biased region" description="Low complexity" evidence="5">
    <location>
        <begin position="378"/>
        <end position="423"/>
    </location>
</feature>
<gene>
    <name evidence="7" type="ORF">OYC64_013932</name>
</gene>
<feature type="compositionally biased region" description="Polar residues" evidence="5">
    <location>
        <begin position="71"/>
        <end position="94"/>
    </location>
</feature>
<evidence type="ECO:0000313" key="7">
    <source>
        <dbReference type="EMBL" id="KAL3045774.1"/>
    </source>
</evidence>
<evidence type="ECO:0000313" key="8">
    <source>
        <dbReference type="Proteomes" id="UP001619887"/>
    </source>
</evidence>
<proteinExistence type="predicted"/>
<feature type="compositionally biased region" description="Polar residues" evidence="5">
    <location>
        <begin position="15"/>
        <end position="28"/>
    </location>
</feature>
<feature type="compositionally biased region" description="Basic and acidic residues" evidence="5">
    <location>
        <begin position="574"/>
        <end position="602"/>
    </location>
</feature>
<comment type="caution">
    <text evidence="7">The sequence shown here is derived from an EMBL/GenBank/DDBJ whole genome shotgun (WGS) entry which is preliminary data.</text>
</comment>
<feature type="compositionally biased region" description="Basic and acidic residues" evidence="5">
    <location>
        <begin position="617"/>
        <end position="628"/>
    </location>
</feature>
<name>A0ABD2FVG8_PAGBO</name>
<keyword evidence="1 4" id="KW-0479">Metal-binding</keyword>
<evidence type="ECO:0000256" key="2">
    <source>
        <dbReference type="ARBA" id="ARBA00022833"/>
    </source>
</evidence>
<evidence type="ECO:0000256" key="4">
    <source>
        <dbReference type="PROSITE-ProRule" id="PRU00125"/>
    </source>
</evidence>
<dbReference type="AlphaFoldDB" id="A0ABD2FVG8"/>
<feature type="region of interest" description="Disordered" evidence="5">
    <location>
        <begin position="1"/>
        <end position="39"/>
    </location>
</feature>
<dbReference type="FunFam" id="2.10.110.10:FF:000002">
    <property type="entry name" value="LIM domain and actin-binding 1"/>
    <property type="match status" value="1"/>
</dbReference>
<dbReference type="SMART" id="SM00132">
    <property type="entry name" value="LIM"/>
    <property type="match status" value="1"/>
</dbReference>
<accession>A0ABD2FVG8</accession>
<dbReference type="CDD" id="cd09442">
    <property type="entry name" value="LIM_Eplin_like"/>
    <property type="match status" value="1"/>
</dbReference>
<dbReference type="PROSITE" id="PS50023">
    <property type="entry name" value="LIM_DOMAIN_2"/>
    <property type="match status" value="1"/>
</dbReference>
<dbReference type="PROSITE" id="PS00478">
    <property type="entry name" value="LIM_DOMAIN_1"/>
    <property type="match status" value="1"/>
</dbReference>
<reference evidence="7 8" key="2">
    <citation type="journal article" date="2024" name="G3 (Bethesda)">
        <title>The genome of the cryopelagic Antarctic bald notothen, Trematomus borchgrevinki.</title>
        <authorList>
            <person name="Rayamajhi N."/>
            <person name="Rivera-Colon A.G."/>
            <person name="Minhas B.F."/>
            <person name="Cheng C.C."/>
            <person name="Catchen J.M."/>
        </authorList>
    </citation>
    <scope>NUCLEOTIDE SEQUENCE [LARGE SCALE GENOMIC DNA]</scope>
    <source>
        <strain evidence="7">AGRC-2024</strain>
    </source>
</reference>
<sequence>MEIQSGNGEEVASAVSATSGFVSQSSPGPQVEASHDPVLREDLQAAKRIERFDIPLDNLKRMFEKPGVGNTEVTSTSSSKRVLPGSVTQAQPSPDHTMASPKDTTLSAGRSGRPEEEQEGESVSVKERLAMYQAAVSKKETSSSSSAAVMDESEACSLPGGLASVKKQFESQEFASSSSQSSVAQFHYEQRSVQEVSSSSEVTVKSSAREVVPATSHFHSQQEVIHDERVHQNNVAASYGNHYNETVMLVGGEDLPKVSTQALKQQYEKTIEGAAPAKEIKKIRVPESELCRVCRKRVYPMESLIADKLNFHKSCFRCEHCRGKLSLGNYASLHGRMYCKPHFTQLFKSKGNYDEGFGQKPHKELWSNKENSPEKSSVRSPSPEKSSVRSPSPEKSSVRSPSPEKSSVRSPSPEKSSVRSPSPEKTSVRSPSPEKKIMDSKSPAAQTPLVTEDEERRKSEDENKKLSTKMSVVWPPQSDHSKKSFTIEGELKLVKPSWPPKEGSAQENEHLNQPLRPSLKESDVSAAEAQNGPQEKDKRATENVKKPEETPAQSGASPSPSPAAVAEKPANVSHPRERKESNSGSEAQERSEMDSEVHPGVEEKEESAGNGGGAVVEEVKVNGHDGQKESAAGGEESQAEIDKGSNGGLNNGEAVKVTLIDEEARQALNANSNNNNNCGLEQGNLFEGLSEDEDGKNLFSTDFFQTDEEMKWMPSEVLQLAQGEDAFVPAGAKCTEATERSSDTQFFTGEGTLQNEATELQISTSSFLEDIFAGLSSSSSDLLSDFRGGQSAAGTHRASALDDLLDFGMEVKEDKTGREDEAPLWGEDDDGLTVEERIKRNRFYDDDDSDNS</sequence>
<feature type="domain" description="LIM zinc-binding" evidence="6">
    <location>
        <begin position="289"/>
        <end position="349"/>
    </location>
</feature>
<keyword evidence="3 4" id="KW-0440">LIM domain</keyword>
<feature type="region of interest" description="Disordered" evidence="5">
    <location>
        <begin position="358"/>
        <end position="654"/>
    </location>
</feature>
<dbReference type="SUPFAM" id="SSF57716">
    <property type="entry name" value="Glucocorticoid receptor-like (DNA-binding domain)"/>
    <property type="match status" value="2"/>
</dbReference>
<reference evidence="7 8" key="1">
    <citation type="journal article" date="2022" name="G3 (Bethesda)">
        <title>Evaluating Illumina-, Nanopore-, and PacBio-based genome assembly strategies with the bald notothen, Trematomus borchgrevinki.</title>
        <authorList>
            <person name="Rayamajhi N."/>
            <person name="Cheng C.C."/>
            <person name="Catchen J.M."/>
        </authorList>
    </citation>
    <scope>NUCLEOTIDE SEQUENCE [LARGE SCALE GENOMIC DNA]</scope>
    <source>
        <strain evidence="7">AGRC-2024</strain>
    </source>
</reference>
<dbReference type="GO" id="GO:0046872">
    <property type="term" value="F:metal ion binding"/>
    <property type="evidence" value="ECO:0007669"/>
    <property type="project" value="UniProtKB-KW"/>
</dbReference>
<dbReference type="Pfam" id="PF00412">
    <property type="entry name" value="LIM"/>
    <property type="match status" value="1"/>
</dbReference>
<feature type="compositionally biased region" description="Basic and acidic residues" evidence="5">
    <location>
        <begin position="361"/>
        <end position="377"/>
    </location>
</feature>
<feature type="compositionally biased region" description="Basic and acidic residues" evidence="5">
    <location>
        <begin position="454"/>
        <end position="465"/>
    </location>
</feature>
<feature type="compositionally biased region" description="Basic and acidic residues" evidence="5">
    <location>
        <begin position="534"/>
        <end position="549"/>
    </location>
</feature>
<dbReference type="Proteomes" id="UP001619887">
    <property type="component" value="Unassembled WGS sequence"/>
</dbReference>
<keyword evidence="8" id="KW-1185">Reference proteome</keyword>
<organism evidence="7 8">
    <name type="scientific">Pagothenia borchgrevinki</name>
    <name type="common">Bald rockcod</name>
    <name type="synonym">Trematomus borchgrevinki</name>
    <dbReference type="NCBI Taxonomy" id="8213"/>
    <lineage>
        <taxon>Eukaryota</taxon>
        <taxon>Metazoa</taxon>
        <taxon>Chordata</taxon>
        <taxon>Craniata</taxon>
        <taxon>Vertebrata</taxon>
        <taxon>Euteleostomi</taxon>
        <taxon>Actinopterygii</taxon>
        <taxon>Neopterygii</taxon>
        <taxon>Teleostei</taxon>
        <taxon>Neoteleostei</taxon>
        <taxon>Acanthomorphata</taxon>
        <taxon>Eupercaria</taxon>
        <taxon>Perciformes</taxon>
        <taxon>Notothenioidei</taxon>
        <taxon>Nototheniidae</taxon>
        <taxon>Pagothenia</taxon>
    </lineage>
</organism>
<dbReference type="Gene3D" id="2.10.110.10">
    <property type="entry name" value="Cysteine Rich Protein"/>
    <property type="match status" value="1"/>
</dbReference>
<evidence type="ECO:0000256" key="1">
    <source>
        <dbReference type="ARBA" id="ARBA00022723"/>
    </source>
</evidence>
<evidence type="ECO:0000256" key="5">
    <source>
        <dbReference type="SAM" id="MobiDB-lite"/>
    </source>
</evidence>
<dbReference type="InterPro" id="IPR001781">
    <property type="entry name" value="Znf_LIM"/>
</dbReference>
<evidence type="ECO:0000256" key="3">
    <source>
        <dbReference type="ARBA" id="ARBA00023038"/>
    </source>
</evidence>
<dbReference type="PANTHER" id="PTHR24206">
    <property type="entry name" value="OS06G0237300 PROTEIN"/>
    <property type="match status" value="1"/>
</dbReference>
<feature type="compositionally biased region" description="Low complexity" evidence="5">
    <location>
        <begin position="551"/>
        <end position="570"/>
    </location>
</feature>